<keyword evidence="2" id="KW-0949">S-adenosyl-L-methionine</keyword>
<dbReference type="OMA" id="TREMICA"/>
<keyword evidence="4" id="KW-0812">Transmembrane</keyword>
<name>A0A8T2UMI1_CERRI</name>
<accession>A0A8T2UMI1</accession>
<dbReference type="GO" id="GO:0008175">
    <property type="term" value="F:tRNA methyltransferase activity"/>
    <property type="evidence" value="ECO:0007669"/>
    <property type="project" value="TreeGrafter"/>
</dbReference>
<dbReference type="OrthoDB" id="43296at2759"/>
<dbReference type="GO" id="GO:0002939">
    <property type="term" value="P:tRNA N1-guanine methylation"/>
    <property type="evidence" value="ECO:0007669"/>
    <property type="project" value="TreeGrafter"/>
</dbReference>
<dbReference type="SUPFAM" id="SSF53335">
    <property type="entry name" value="S-adenosyl-L-methionine-dependent methyltransferases"/>
    <property type="match status" value="1"/>
</dbReference>
<dbReference type="InterPro" id="IPR030382">
    <property type="entry name" value="MeTrfase_TRM5/TYW2"/>
</dbReference>
<evidence type="ECO:0000256" key="1">
    <source>
        <dbReference type="ARBA" id="ARBA00022679"/>
    </source>
</evidence>
<dbReference type="InterPro" id="IPR029063">
    <property type="entry name" value="SAM-dependent_MTases_sf"/>
</dbReference>
<dbReference type="PANTHER" id="PTHR23245">
    <property type="entry name" value="TRNA METHYLTRANSFERASE"/>
    <property type="match status" value="1"/>
</dbReference>
<proteinExistence type="predicted"/>
<evidence type="ECO:0000313" key="7">
    <source>
        <dbReference type="Proteomes" id="UP000825935"/>
    </source>
</evidence>
<keyword evidence="7" id="KW-1185">Reference proteome</keyword>
<evidence type="ECO:0000256" key="4">
    <source>
        <dbReference type="SAM" id="Phobius"/>
    </source>
</evidence>
<feature type="domain" description="SAM-dependent methyltransferase TRM5/TYW2-type" evidence="5">
    <location>
        <begin position="1"/>
        <end position="239"/>
    </location>
</feature>
<dbReference type="Proteomes" id="UP000825935">
    <property type="component" value="Chromosome 6"/>
</dbReference>
<dbReference type="EMBL" id="CM035411">
    <property type="protein sequence ID" value="KAH7435106.1"/>
    <property type="molecule type" value="Genomic_DNA"/>
</dbReference>
<evidence type="ECO:0000313" key="6">
    <source>
        <dbReference type="EMBL" id="KAH7435106.1"/>
    </source>
</evidence>
<evidence type="ECO:0000259" key="5">
    <source>
        <dbReference type="PROSITE" id="PS51684"/>
    </source>
</evidence>
<keyword evidence="4" id="KW-1133">Transmembrane helix</keyword>
<dbReference type="InterPro" id="IPR056743">
    <property type="entry name" value="TRM5-TYW2-like_MTfase"/>
</dbReference>
<keyword evidence="3" id="KW-0819">tRNA processing</keyword>
<dbReference type="Pfam" id="PF02475">
    <property type="entry name" value="TRM5-TYW2_MTfase"/>
    <property type="match status" value="1"/>
</dbReference>
<comment type="caution">
    <text evidence="6">The sequence shown here is derived from an EMBL/GenBank/DDBJ whole genome shotgun (WGS) entry which is preliminary data.</text>
</comment>
<keyword evidence="4" id="KW-0472">Membrane</keyword>
<reference evidence="6" key="1">
    <citation type="submission" date="2021-08" db="EMBL/GenBank/DDBJ databases">
        <title>WGS assembly of Ceratopteris richardii.</title>
        <authorList>
            <person name="Marchant D.B."/>
            <person name="Chen G."/>
            <person name="Jenkins J."/>
            <person name="Shu S."/>
            <person name="Leebens-Mack J."/>
            <person name="Grimwood J."/>
            <person name="Schmutz J."/>
            <person name="Soltis P."/>
            <person name="Soltis D."/>
            <person name="Chen Z.-H."/>
        </authorList>
    </citation>
    <scope>NUCLEOTIDE SEQUENCE</scope>
    <source>
        <strain evidence="6">Whitten #5841</strain>
        <tissue evidence="6">Leaf</tissue>
    </source>
</reference>
<gene>
    <name evidence="6" type="ORF">KP509_06G050000</name>
</gene>
<dbReference type="AlphaFoldDB" id="A0A8T2UMI1"/>
<sequence length="245" mass="28220">MSSYMIFCVEKTFNKLCCAFQQILALFPYLYLWLWGGALLDERAIYIVIIGWNTTSVHWDWELAAERRRLVQTFNKKDIVCDVFAGAGALTLLSARKVWRVFANDPITDALKYLARNTIDNKLQAKVELYNLDCSMFVKTLANFKKPVLMTQIVFSLPTSPDTLSGALKGAFDRKIWPVHQPLPIVHVYGYSHMPSWGKNFSHLIVERLQLKMETVELHVVKSLDSTREMICASFRLPEQVAFYD</sequence>
<dbReference type="Gene3D" id="3.40.50.150">
    <property type="entry name" value="Vaccinia Virus protein VP39"/>
    <property type="match status" value="1"/>
</dbReference>
<evidence type="ECO:0000256" key="2">
    <source>
        <dbReference type="ARBA" id="ARBA00022691"/>
    </source>
</evidence>
<feature type="transmembrane region" description="Helical" evidence="4">
    <location>
        <begin position="12"/>
        <end position="32"/>
    </location>
</feature>
<keyword evidence="1" id="KW-0808">Transferase</keyword>
<organism evidence="6 7">
    <name type="scientific">Ceratopteris richardii</name>
    <name type="common">Triangle waterfern</name>
    <dbReference type="NCBI Taxonomy" id="49495"/>
    <lineage>
        <taxon>Eukaryota</taxon>
        <taxon>Viridiplantae</taxon>
        <taxon>Streptophyta</taxon>
        <taxon>Embryophyta</taxon>
        <taxon>Tracheophyta</taxon>
        <taxon>Polypodiopsida</taxon>
        <taxon>Polypodiidae</taxon>
        <taxon>Polypodiales</taxon>
        <taxon>Pteridineae</taxon>
        <taxon>Pteridaceae</taxon>
        <taxon>Parkerioideae</taxon>
        <taxon>Ceratopteris</taxon>
    </lineage>
</organism>
<protein>
    <recommendedName>
        <fullName evidence="5">SAM-dependent methyltransferase TRM5/TYW2-type domain-containing protein</fullName>
    </recommendedName>
</protein>
<dbReference type="PROSITE" id="PS51684">
    <property type="entry name" value="SAM_MT_TRM5_TYW2"/>
    <property type="match status" value="1"/>
</dbReference>
<dbReference type="GO" id="GO:0005737">
    <property type="term" value="C:cytoplasm"/>
    <property type="evidence" value="ECO:0007669"/>
    <property type="project" value="TreeGrafter"/>
</dbReference>
<evidence type="ECO:0000256" key="3">
    <source>
        <dbReference type="ARBA" id="ARBA00022694"/>
    </source>
</evidence>
<dbReference type="PANTHER" id="PTHR23245:SF43">
    <property type="entry name" value="TRNA (GUANINE(37)-N1)-METHYLTRANSFERASE 2"/>
    <property type="match status" value="1"/>
</dbReference>